<evidence type="ECO:0000313" key="2">
    <source>
        <dbReference type="Proteomes" id="UP001172386"/>
    </source>
</evidence>
<organism evidence="1 2">
    <name type="scientific">Neophaeococcomyces mojaviensis</name>
    <dbReference type="NCBI Taxonomy" id="3383035"/>
    <lineage>
        <taxon>Eukaryota</taxon>
        <taxon>Fungi</taxon>
        <taxon>Dikarya</taxon>
        <taxon>Ascomycota</taxon>
        <taxon>Pezizomycotina</taxon>
        <taxon>Eurotiomycetes</taxon>
        <taxon>Chaetothyriomycetidae</taxon>
        <taxon>Chaetothyriales</taxon>
        <taxon>Chaetothyriales incertae sedis</taxon>
        <taxon>Neophaeococcomyces</taxon>
    </lineage>
</organism>
<sequence length="441" mass="49157">MDPAGSSTICQSSNQDIRPVACNQFTPANHYNNMEDQEKYLRSKNNRGFRRIILNFTPSWFAITMGTGITSILLHNLPYNARWLYYLSIIIFCLNVLLFSTFLTISILRYIMFPGIFTTMLKHPVQSLFLGTFPMGLATLINMIVFVCVPAWGHGAVTLAWTLWWINVVLSLTTALYLPFTIINVHHNELSNMTAIWLLPIVAPIVAAASGGIVAEVLSDPQHALWTVITSYVLLGTGFPLAMMLLTMYFHRLTIHHLPPREVIVSVFLPLGPLGQGSFALMQLGKCALKIFPKVNAFPFLANNNNNVEIGAVFFAVGHLVGLVIWGFGLVWLFFALASISRSKFPFNMGWWGFTFPLGVYAVSTCAIAQDLPSDFLKVIGTGLSVAVVLLWVGVGFETARRAVRGEIFFAPCVQAYEVERAARRVEKERQQSRGERDAVE</sequence>
<protein>
    <submittedName>
        <fullName evidence="1">Plasma membrane sulfite pump involved in sulfite metabolism</fullName>
    </submittedName>
</protein>
<keyword evidence="2" id="KW-1185">Reference proteome</keyword>
<proteinExistence type="predicted"/>
<gene>
    <name evidence="1" type="primary">SSU1_2</name>
    <name evidence="1" type="ORF">H2198_005529</name>
</gene>
<accession>A0ACC3A5F2</accession>
<reference evidence="1" key="1">
    <citation type="submission" date="2022-10" db="EMBL/GenBank/DDBJ databases">
        <title>Culturing micro-colonial fungi from biological soil crusts in the Mojave desert and describing Neophaeococcomyces mojavensis, and introducing the new genera and species Taxawa tesnikishii.</title>
        <authorList>
            <person name="Kurbessoian T."/>
            <person name="Stajich J.E."/>
        </authorList>
    </citation>
    <scope>NUCLEOTIDE SEQUENCE</scope>
    <source>
        <strain evidence="1">JES_112</strain>
    </source>
</reference>
<evidence type="ECO:0000313" key="1">
    <source>
        <dbReference type="EMBL" id="KAJ9655631.1"/>
    </source>
</evidence>
<comment type="caution">
    <text evidence="1">The sequence shown here is derived from an EMBL/GenBank/DDBJ whole genome shotgun (WGS) entry which is preliminary data.</text>
</comment>
<dbReference type="EMBL" id="JAPDRQ010000092">
    <property type="protein sequence ID" value="KAJ9655631.1"/>
    <property type="molecule type" value="Genomic_DNA"/>
</dbReference>
<name>A0ACC3A5F2_9EURO</name>
<dbReference type="Proteomes" id="UP001172386">
    <property type="component" value="Unassembled WGS sequence"/>
</dbReference>